<feature type="region of interest" description="Disordered" evidence="14">
    <location>
        <begin position="522"/>
        <end position="671"/>
    </location>
</feature>
<name>A0A0C4EFI1_MAGP6</name>
<reference evidence="16" key="3">
    <citation type="submission" date="2011-03" db="EMBL/GenBank/DDBJ databases">
        <title>Annotation of Magnaporthe poae ATCC 64411.</title>
        <authorList>
            <person name="Ma L.-J."/>
            <person name="Dead R."/>
            <person name="Young S.K."/>
            <person name="Zeng Q."/>
            <person name="Gargeya S."/>
            <person name="Fitzgerald M."/>
            <person name="Haas B."/>
            <person name="Abouelleil A."/>
            <person name="Alvarado L."/>
            <person name="Arachchi H.M."/>
            <person name="Berlin A."/>
            <person name="Brown A."/>
            <person name="Chapman S.B."/>
            <person name="Chen Z."/>
            <person name="Dunbar C."/>
            <person name="Freedman E."/>
            <person name="Gearin G."/>
            <person name="Gellesch M."/>
            <person name="Goldberg J."/>
            <person name="Griggs A."/>
            <person name="Gujja S."/>
            <person name="Heiman D."/>
            <person name="Howarth C."/>
            <person name="Larson L."/>
            <person name="Lui A."/>
            <person name="MacDonald P.J.P."/>
            <person name="Mehta T."/>
            <person name="Montmayeur A."/>
            <person name="Murphy C."/>
            <person name="Neiman D."/>
            <person name="Pearson M."/>
            <person name="Priest M."/>
            <person name="Roberts A."/>
            <person name="Saif S."/>
            <person name="Shea T."/>
            <person name="Shenoy N."/>
            <person name="Sisk P."/>
            <person name="Stolte C."/>
            <person name="Sykes S."/>
            <person name="Yandava C."/>
            <person name="Wortman J."/>
            <person name="Nusbaum C."/>
            <person name="Birren B."/>
        </authorList>
    </citation>
    <scope>NUCLEOTIDE SEQUENCE</scope>
    <source>
        <strain evidence="16">ATCC 64411</strain>
    </source>
</reference>
<organism evidence="17 18">
    <name type="scientific">Magnaporthiopsis poae (strain ATCC 64411 / 73-15)</name>
    <name type="common">Kentucky bluegrass fungus</name>
    <name type="synonym">Magnaporthe poae</name>
    <dbReference type="NCBI Taxonomy" id="644358"/>
    <lineage>
        <taxon>Eukaryota</taxon>
        <taxon>Fungi</taxon>
        <taxon>Dikarya</taxon>
        <taxon>Ascomycota</taxon>
        <taxon>Pezizomycotina</taxon>
        <taxon>Sordariomycetes</taxon>
        <taxon>Sordariomycetidae</taxon>
        <taxon>Magnaporthales</taxon>
        <taxon>Magnaporthaceae</taxon>
        <taxon>Magnaporthiopsis</taxon>
    </lineage>
</organism>
<gene>
    <name evidence="16" type="ORF">MAPG_11530</name>
</gene>
<keyword evidence="5" id="KW-0805">Transcription regulation</keyword>
<dbReference type="CDD" id="cd17546">
    <property type="entry name" value="REC_hyHK_CKI1_RcsC-like"/>
    <property type="match status" value="1"/>
</dbReference>
<dbReference type="Pfam" id="PF00447">
    <property type="entry name" value="HSF_DNA-bind"/>
    <property type="match status" value="1"/>
</dbReference>
<dbReference type="VEuPathDB" id="FungiDB:MAPG_11530"/>
<dbReference type="InterPro" id="IPR001789">
    <property type="entry name" value="Sig_transdc_resp-reg_receiver"/>
</dbReference>
<keyword evidence="4" id="KW-0902">Two-component regulatory system</keyword>
<dbReference type="GO" id="GO:0000160">
    <property type="term" value="P:phosphorelay signal transduction system"/>
    <property type="evidence" value="ECO:0007669"/>
    <property type="project" value="UniProtKB-KW"/>
</dbReference>
<dbReference type="AlphaFoldDB" id="A0A0C4EFI1"/>
<dbReference type="EMBL" id="GL876982">
    <property type="protein sequence ID" value="KLU92585.1"/>
    <property type="molecule type" value="Genomic_DNA"/>
</dbReference>
<dbReference type="Proteomes" id="UP000011715">
    <property type="component" value="Unassembled WGS sequence"/>
</dbReference>
<keyword evidence="18" id="KW-1185">Reference proteome</keyword>
<evidence type="ECO:0000259" key="15">
    <source>
        <dbReference type="PROSITE" id="PS50110"/>
    </source>
</evidence>
<dbReference type="Gene3D" id="3.40.50.2300">
    <property type="match status" value="1"/>
</dbReference>
<feature type="modified residue" description="4-aspartylphosphate" evidence="13">
    <location>
        <position position="415"/>
    </location>
</feature>
<evidence type="ECO:0000256" key="6">
    <source>
        <dbReference type="ARBA" id="ARBA00023054"/>
    </source>
</evidence>
<evidence type="ECO:0000256" key="5">
    <source>
        <dbReference type="ARBA" id="ARBA00023015"/>
    </source>
</evidence>
<feature type="compositionally biased region" description="Gly residues" evidence="14">
    <location>
        <begin position="602"/>
        <end position="618"/>
    </location>
</feature>
<dbReference type="OMA" id="TNVDPGW"/>
<evidence type="ECO:0000256" key="10">
    <source>
        <dbReference type="ARBA" id="ARBA00057149"/>
    </source>
</evidence>
<dbReference type="FunFam" id="3.40.50.2300:FF:000212">
    <property type="entry name" value="Stress response regulator/HFS transcription factor"/>
    <property type="match status" value="1"/>
</dbReference>
<evidence type="ECO:0000313" key="16">
    <source>
        <dbReference type="EMBL" id="KLU92585.1"/>
    </source>
</evidence>
<evidence type="ECO:0000256" key="1">
    <source>
        <dbReference type="ARBA" id="ARBA00004123"/>
    </source>
</evidence>
<evidence type="ECO:0000256" key="3">
    <source>
        <dbReference type="ARBA" id="ARBA00022553"/>
    </source>
</evidence>
<dbReference type="eggNOG" id="KOG0519">
    <property type="taxonomic scope" value="Eukaryota"/>
</dbReference>
<dbReference type="PROSITE" id="PS50110">
    <property type="entry name" value="RESPONSE_REGULATORY"/>
    <property type="match status" value="1"/>
</dbReference>
<dbReference type="Pfam" id="PF00072">
    <property type="entry name" value="Response_reg"/>
    <property type="match status" value="1"/>
</dbReference>
<evidence type="ECO:0000256" key="9">
    <source>
        <dbReference type="ARBA" id="ARBA00023242"/>
    </source>
</evidence>
<comment type="similarity">
    <text evidence="11">Belongs to the SKN7 family.</text>
</comment>
<sequence>MPPPLNGEMAAPGGNNSSDFVRKLYKMLEDPAYDEIVRWGNDGDSFVVLENEKFTKTILPKHFKHSNFASFVRQLNKYDFHKVRHTEDNGAAQYGQGVWEFKHPEFKANMKDNLDNIRRKAPAPRKQAAVVEESFPNNQQVSLMNESLSAALQQVAGLQDHYYQVLATNKLLVEEVLSLQKTTKAQNQVHHELLNFLDNLDERRRNSKHANPSNSGQGFHSGGLGMLPDSGDEPAPELRRARETLQSVASAVDSPTFGKELERLSLAFQNVSSPPESTTSSTAMFPQQNLGLSMPLSADPFHDVKHLVYPMGQNQGIDPFHADHIHNIPYTQPPMSQAMEATSQITPPPQGAAGQASIWAKRPYILLVEDDKVCARIGAKFLMQYGCQVDTASDGMEAVGLVNADPNRYHLVFMDIIMPNLDGVSAATCIRSENHTGVPIVAMTSNIRQEDIATYFNFGMNDVLAKPFTKEGMIRILKKHLAHMYKNPQEEGLYAEVMPAQPMSTMTFGPGSSGGPMSMAAITANPAVGGPPPQGQPHSVQQTGGPSGHHGIKFDGGAATLHSPSIKFEGGSGSAGLHSPSTTAGSWNSPGNMSQTSPAVDGSGGGAGYMTAGGGGGPMALTPGGSQRPGGFAGIMAPQIGTPPIPRMPDGQPDDRPEKRQRMYGGAAAFP</sequence>
<dbReference type="EnsemblFungi" id="MAPG_11530T0">
    <property type="protein sequence ID" value="MAPG_11530T0"/>
    <property type="gene ID" value="MAPG_11530"/>
</dbReference>
<dbReference type="InterPro" id="IPR036388">
    <property type="entry name" value="WH-like_DNA-bd_sf"/>
</dbReference>
<feature type="region of interest" description="Disordered" evidence="14">
    <location>
        <begin position="205"/>
        <end position="249"/>
    </location>
</feature>
<dbReference type="GO" id="GO:0043565">
    <property type="term" value="F:sequence-specific DNA binding"/>
    <property type="evidence" value="ECO:0007669"/>
    <property type="project" value="InterPro"/>
</dbReference>
<evidence type="ECO:0000256" key="2">
    <source>
        <dbReference type="ARBA" id="ARBA00011233"/>
    </source>
</evidence>
<dbReference type="EMBL" id="ADBL01002842">
    <property type="status" value="NOT_ANNOTATED_CDS"/>
    <property type="molecule type" value="Genomic_DNA"/>
</dbReference>
<dbReference type="FunFam" id="1.10.10.10:FF:000380">
    <property type="entry name" value="Transcription factor SKN7"/>
    <property type="match status" value="1"/>
</dbReference>
<keyword evidence="8" id="KW-0804">Transcription</keyword>
<evidence type="ECO:0000256" key="12">
    <source>
        <dbReference type="ARBA" id="ARBA00070291"/>
    </source>
</evidence>
<dbReference type="InterPro" id="IPR036390">
    <property type="entry name" value="WH_DNA-bd_sf"/>
</dbReference>
<dbReference type="PROSITE" id="PS00434">
    <property type="entry name" value="HSF_DOMAIN"/>
    <property type="match status" value="1"/>
</dbReference>
<keyword evidence="7" id="KW-0238">DNA-binding</keyword>
<dbReference type="InterPro" id="IPR000232">
    <property type="entry name" value="HSF_DNA-bd"/>
</dbReference>
<reference evidence="18" key="2">
    <citation type="submission" date="2010-05" db="EMBL/GenBank/DDBJ databases">
        <title>The genome sequence of Magnaporthe poae strain ATCC 64411.</title>
        <authorList>
            <person name="Ma L.-J."/>
            <person name="Dead R."/>
            <person name="Young S."/>
            <person name="Zeng Q."/>
            <person name="Koehrsen M."/>
            <person name="Alvarado L."/>
            <person name="Berlin A."/>
            <person name="Chapman S.B."/>
            <person name="Chen Z."/>
            <person name="Freedman E."/>
            <person name="Gellesch M."/>
            <person name="Goldberg J."/>
            <person name="Griggs A."/>
            <person name="Gujja S."/>
            <person name="Heilman E.R."/>
            <person name="Heiman D."/>
            <person name="Hepburn T."/>
            <person name="Howarth C."/>
            <person name="Jen D."/>
            <person name="Larson L."/>
            <person name="Mehta T."/>
            <person name="Neiman D."/>
            <person name="Pearson M."/>
            <person name="Roberts A."/>
            <person name="Saif S."/>
            <person name="Shea T."/>
            <person name="Shenoy N."/>
            <person name="Sisk P."/>
            <person name="Stolte C."/>
            <person name="Sykes S."/>
            <person name="Walk T."/>
            <person name="White J."/>
            <person name="Yandava C."/>
            <person name="Haas B."/>
            <person name="Nusbaum C."/>
            <person name="Birren B."/>
        </authorList>
    </citation>
    <scope>NUCLEOTIDE SEQUENCE [LARGE SCALE GENOMIC DNA]</scope>
    <source>
        <strain evidence="18">ATCC 64411 / 73-15</strain>
    </source>
</reference>
<evidence type="ECO:0000256" key="7">
    <source>
        <dbReference type="ARBA" id="ARBA00023125"/>
    </source>
</evidence>
<accession>A0A0C4EFI1</accession>
<evidence type="ECO:0000256" key="11">
    <source>
        <dbReference type="ARBA" id="ARBA00061465"/>
    </source>
</evidence>
<dbReference type="InterPro" id="IPR011006">
    <property type="entry name" value="CheY-like_superfamily"/>
</dbReference>
<dbReference type="GO" id="GO:0005634">
    <property type="term" value="C:nucleus"/>
    <property type="evidence" value="ECO:0007669"/>
    <property type="project" value="UniProtKB-SubCell"/>
</dbReference>
<feature type="domain" description="Response regulatory" evidence="15">
    <location>
        <begin position="364"/>
        <end position="481"/>
    </location>
</feature>
<reference evidence="16" key="1">
    <citation type="submission" date="2010-05" db="EMBL/GenBank/DDBJ databases">
        <title>The Genome Sequence of Magnaporthe poae strain ATCC 64411.</title>
        <authorList>
            <consortium name="The Broad Institute Genome Sequencing Platform"/>
            <consortium name="Broad Institute Genome Sequencing Center for Infectious Disease"/>
            <person name="Ma L.-J."/>
            <person name="Dead R."/>
            <person name="Young S."/>
            <person name="Zeng Q."/>
            <person name="Koehrsen M."/>
            <person name="Alvarado L."/>
            <person name="Berlin A."/>
            <person name="Chapman S.B."/>
            <person name="Chen Z."/>
            <person name="Freedman E."/>
            <person name="Gellesch M."/>
            <person name="Goldberg J."/>
            <person name="Griggs A."/>
            <person name="Gujja S."/>
            <person name="Heilman E.R."/>
            <person name="Heiman D."/>
            <person name="Hepburn T."/>
            <person name="Howarth C."/>
            <person name="Jen D."/>
            <person name="Larson L."/>
            <person name="Mehta T."/>
            <person name="Neiman D."/>
            <person name="Pearson M."/>
            <person name="Roberts A."/>
            <person name="Saif S."/>
            <person name="Shea T."/>
            <person name="Shenoy N."/>
            <person name="Sisk P."/>
            <person name="Stolte C."/>
            <person name="Sykes S."/>
            <person name="Walk T."/>
            <person name="White J."/>
            <person name="Yandava C."/>
            <person name="Haas B."/>
            <person name="Nusbaum C."/>
            <person name="Birren B."/>
        </authorList>
    </citation>
    <scope>NUCLEOTIDE SEQUENCE</scope>
    <source>
        <strain evidence="16">ATCC 64411</strain>
    </source>
</reference>
<keyword evidence="9" id="KW-0539">Nucleus</keyword>
<evidence type="ECO:0000256" key="14">
    <source>
        <dbReference type="SAM" id="MobiDB-lite"/>
    </source>
</evidence>
<evidence type="ECO:0000313" key="17">
    <source>
        <dbReference type="EnsemblFungi" id="MAPG_11530T0"/>
    </source>
</evidence>
<evidence type="ECO:0000313" key="18">
    <source>
        <dbReference type="Proteomes" id="UP000011715"/>
    </source>
</evidence>
<comment type="subcellular location">
    <subcellularLocation>
        <location evidence="1">Nucleus</location>
    </subcellularLocation>
</comment>
<evidence type="ECO:0000256" key="8">
    <source>
        <dbReference type="ARBA" id="ARBA00023163"/>
    </source>
</evidence>
<comment type="subunit">
    <text evidence="2">Homotrimer.</text>
</comment>
<dbReference type="eggNOG" id="KOG0627">
    <property type="taxonomic scope" value="Eukaryota"/>
</dbReference>
<dbReference type="SMART" id="SM00415">
    <property type="entry name" value="HSF"/>
    <property type="match status" value="1"/>
</dbReference>
<protein>
    <recommendedName>
        <fullName evidence="12">Transcription factor SKN7</fullName>
    </recommendedName>
</protein>
<dbReference type="Gene3D" id="1.10.10.10">
    <property type="entry name" value="Winged helix-like DNA-binding domain superfamily/Winged helix DNA-binding domain"/>
    <property type="match status" value="1"/>
</dbReference>
<dbReference type="SUPFAM" id="SSF46785">
    <property type="entry name" value="Winged helix' DNA-binding domain"/>
    <property type="match status" value="1"/>
</dbReference>
<dbReference type="GO" id="GO:0003700">
    <property type="term" value="F:DNA-binding transcription factor activity"/>
    <property type="evidence" value="ECO:0007669"/>
    <property type="project" value="InterPro"/>
</dbReference>
<reference evidence="17" key="5">
    <citation type="submission" date="2015-06" db="UniProtKB">
        <authorList>
            <consortium name="EnsemblFungi"/>
        </authorList>
    </citation>
    <scope>IDENTIFICATION</scope>
    <source>
        <strain evidence="17">ATCC 64411</strain>
    </source>
</reference>
<keyword evidence="3 13" id="KW-0597">Phosphoprotein</keyword>
<feature type="compositionally biased region" description="Polar residues" evidence="14">
    <location>
        <begin position="209"/>
        <end position="218"/>
    </location>
</feature>
<proteinExistence type="inferred from homology"/>
<evidence type="ECO:0000256" key="4">
    <source>
        <dbReference type="ARBA" id="ARBA00023012"/>
    </source>
</evidence>
<evidence type="ECO:0000256" key="13">
    <source>
        <dbReference type="PROSITE-ProRule" id="PRU00169"/>
    </source>
</evidence>
<keyword evidence="6" id="KW-0175">Coiled coil</keyword>
<dbReference type="OrthoDB" id="424572at2759"/>
<dbReference type="PRINTS" id="PR00056">
    <property type="entry name" value="HSFDOMAIN"/>
</dbReference>
<dbReference type="PANTHER" id="PTHR45339">
    <property type="entry name" value="HYBRID SIGNAL TRANSDUCTION HISTIDINE KINASE J"/>
    <property type="match status" value="1"/>
</dbReference>
<dbReference type="SUPFAM" id="SSF52172">
    <property type="entry name" value="CheY-like"/>
    <property type="match status" value="1"/>
</dbReference>
<reference evidence="17" key="4">
    <citation type="journal article" date="2015" name="G3 (Bethesda)">
        <title>Genome sequences of three phytopathogenic species of the Magnaporthaceae family of fungi.</title>
        <authorList>
            <person name="Okagaki L.H."/>
            <person name="Nunes C.C."/>
            <person name="Sailsbery J."/>
            <person name="Clay B."/>
            <person name="Brown D."/>
            <person name="John T."/>
            <person name="Oh Y."/>
            <person name="Young N."/>
            <person name="Fitzgerald M."/>
            <person name="Haas B.J."/>
            <person name="Zeng Q."/>
            <person name="Young S."/>
            <person name="Adiconis X."/>
            <person name="Fan L."/>
            <person name="Levin J.Z."/>
            <person name="Mitchell T.K."/>
            <person name="Okubara P.A."/>
            <person name="Farman M.L."/>
            <person name="Kohn L.M."/>
            <person name="Birren B."/>
            <person name="Ma L.-J."/>
            <person name="Dean R.A."/>
        </authorList>
    </citation>
    <scope>NUCLEOTIDE SEQUENCE</scope>
    <source>
        <strain evidence="17">ATCC 64411 / 73-15</strain>
    </source>
</reference>
<dbReference type="SMART" id="SM00448">
    <property type="entry name" value="REC"/>
    <property type="match status" value="1"/>
</dbReference>
<feature type="compositionally biased region" description="Polar residues" evidence="14">
    <location>
        <begin position="579"/>
        <end position="598"/>
    </location>
</feature>
<dbReference type="STRING" id="644358.A0A0C4EFI1"/>
<comment type="function">
    <text evidence="10">Transcription factor that is part of a SLN1-YPD1-SKN7 two-component regulatory system, which controls gene expression in response to changes in the osmolarity of the extracellular environment. Under low osmotic conditions, phosphorylated and activated by the phosphorelay intermediate protein YPD1. Also activated in response to oxidative stress, independent on the two-component regulatory system. Regulates heat shock genes in response to oxidative stress and genes involved in cell wall integrity in response to osmotic changes.</text>
</comment>
<dbReference type="PANTHER" id="PTHR45339:SF1">
    <property type="entry name" value="HYBRID SIGNAL TRANSDUCTION HISTIDINE KINASE J"/>
    <property type="match status" value="1"/>
</dbReference>